<dbReference type="PROSITE" id="PS00409">
    <property type="entry name" value="PROKAR_NTER_METHYL"/>
    <property type="match status" value="1"/>
</dbReference>
<proteinExistence type="predicted"/>
<feature type="domain" description="DUF1559" evidence="2">
    <location>
        <begin position="31"/>
        <end position="295"/>
    </location>
</feature>
<evidence type="ECO:0000313" key="3">
    <source>
        <dbReference type="EMBL" id="QDS95920.1"/>
    </source>
</evidence>
<evidence type="ECO:0000259" key="2">
    <source>
        <dbReference type="Pfam" id="PF07596"/>
    </source>
</evidence>
<sequence length="311" mass="33191">MKHSSGLTLVELLVVIAIVSILLGLSVSSIQYAREAARNQTCQSQLRQIGLAVSAYESQFRFMPAALAPTGSIHVTLLPYLEQNELYRDITLSGSSNYDPVLIGNKAISLPILLCPTDSAPYPEAGSGTQCGTNYAACIGIWAAHNGFDGAFRPLEKPWSTWSYGAGSLSLSEFTDGTAHTASFTELLRSDGSTHRLRVTWEGPISETLAEFSAGCISVTQNNVVSSTMSRGTPWTDGNVGQTLYNHAIPPNNPTCNHGDYILEAASTAASQHPSGVNVLYVDGHVAFTADSVDRDVWQSVGSRSSTLSTE</sequence>
<dbReference type="InterPro" id="IPR012902">
    <property type="entry name" value="N_methyl_site"/>
</dbReference>
<evidence type="ECO:0000256" key="1">
    <source>
        <dbReference type="SAM" id="Phobius"/>
    </source>
</evidence>
<dbReference type="InterPro" id="IPR045584">
    <property type="entry name" value="Pilin-like"/>
</dbReference>
<gene>
    <name evidence="3" type="ORF">FF011L_47210</name>
</gene>
<dbReference type="EMBL" id="CP036262">
    <property type="protein sequence ID" value="QDS95920.1"/>
    <property type="molecule type" value="Genomic_DNA"/>
</dbReference>
<dbReference type="PANTHER" id="PTHR30093">
    <property type="entry name" value="GENERAL SECRETION PATHWAY PROTEIN G"/>
    <property type="match status" value="1"/>
</dbReference>
<dbReference type="SUPFAM" id="SSF54523">
    <property type="entry name" value="Pili subunits"/>
    <property type="match status" value="1"/>
</dbReference>
<dbReference type="OrthoDB" id="283868at2"/>
<organism evidence="3 4">
    <name type="scientific">Roseimaritima multifibrata</name>
    <dbReference type="NCBI Taxonomy" id="1930274"/>
    <lineage>
        <taxon>Bacteria</taxon>
        <taxon>Pseudomonadati</taxon>
        <taxon>Planctomycetota</taxon>
        <taxon>Planctomycetia</taxon>
        <taxon>Pirellulales</taxon>
        <taxon>Pirellulaceae</taxon>
        <taxon>Roseimaritima</taxon>
    </lineage>
</organism>
<dbReference type="AlphaFoldDB" id="A0A517MM41"/>
<keyword evidence="1" id="KW-0812">Transmembrane</keyword>
<keyword evidence="1" id="KW-1133">Transmembrane helix</keyword>
<dbReference type="InterPro" id="IPR011453">
    <property type="entry name" value="DUF1559"/>
</dbReference>
<evidence type="ECO:0000313" key="4">
    <source>
        <dbReference type="Proteomes" id="UP000320672"/>
    </source>
</evidence>
<dbReference type="PANTHER" id="PTHR30093:SF2">
    <property type="entry name" value="TYPE II SECRETION SYSTEM PROTEIN H"/>
    <property type="match status" value="1"/>
</dbReference>
<keyword evidence="1" id="KW-0472">Membrane</keyword>
<keyword evidence="4" id="KW-1185">Reference proteome</keyword>
<feature type="transmembrane region" description="Helical" evidence="1">
    <location>
        <begin position="12"/>
        <end position="33"/>
    </location>
</feature>
<dbReference type="NCBIfam" id="TIGR04294">
    <property type="entry name" value="pre_pil_HX9DG"/>
    <property type="match status" value="1"/>
</dbReference>
<accession>A0A517MM41</accession>
<dbReference type="Pfam" id="PF07963">
    <property type="entry name" value="N_methyl"/>
    <property type="match status" value="1"/>
</dbReference>
<dbReference type="KEGG" id="rml:FF011L_47210"/>
<dbReference type="Gene3D" id="3.30.700.10">
    <property type="entry name" value="Glycoprotein, Type 4 Pilin"/>
    <property type="match status" value="1"/>
</dbReference>
<name>A0A517MM41_9BACT</name>
<dbReference type="Proteomes" id="UP000320672">
    <property type="component" value="Chromosome"/>
</dbReference>
<dbReference type="RefSeq" id="WP_145355780.1">
    <property type="nucleotide sequence ID" value="NZ_CP036262.1"/>
</dbReference>
<protein>
    <recommendedName>
        <fullName evidence="2">DUF1559 domain-containing protein</fullName>
    </recommendedName>
</protein>
<dbReference type="NCBIfam" id="TIGR02532">
    <property type="entry name" value="IV_pilin_GFxxxE"/>
    <property type="match status" value="1"/>
</dbReference>
<dbReference type="Pfam" id="PF07596">
    <property type="entry name" value="SBP_bac_10"/>
    <property type="match status" value="1"/>
</dbReference>
<dbReference type="InterPro" id="IPR027558">
    <property type="entry name" value="Pre_pil_HX9DG_C"/>
</dbReference>
<reference evidence="3 4" key="1">
    <citation type="submission" date="2019-02" db="EMBL/GenBank/DDBJ databases">
        <title>Deep-cultivation of Planctomycetes and their phenomic and genomic characterization uncovers novel biology.</title>
        <authorList>
            <person name="Wiegand S."/>
            <person name="Jogler M."/>
            <person name="Boedeker C."/>
            <person name="Pinto D."/>
            <person name="Vollmers J."/>
            <person name="Rivas-Marin E."/>
            <person name="Kohn T."/>
            <person name="Peeters S.H."/>
            <person name="Heuer A."/>
            <person name="Rast P."/>
            <person name="Oberbeckmann S."/>
            <person name="Bunk B."/>
            <person name="Jeske O."/>
            <person name="Meyerdierks A."/>
            <person name="Storesund J.E."/>
            <person name="Kallscheuer N."/>
            <person name="Luecker S."/>
            <person name="Lage O.M."/>
            <person name="Pohl T."/>
            <person name="Merkel B.J."/>
            <person name="Hornburger P."/>
            <person name="Mueller R.-W."/>
            <person name="Bruemmer F."/>
            <person name="Labrenz M."/>
            <person name="Spormann A.M."/>
            <person name="Op den Camp H."/>
            <person name="Overmann J."/>
            <person name="Amann R."/>
            <person name="Jetten M.S.M."/>
            <person name="Mascher T."/>
            <person name="Medema M.H."/>
            <person name="Devos D.P."/>
            <person name="Kaster A.-K."/>
            <person name="Ovreas L."/>
            <person name="Rohde M."/>
            <person name="Galperin M.Y."/>
            <person name="Jogler C."/>
        </authorList>
    </citation>
    <scope>NUCLEOTIDE SEQUENCE [LARGE SCALE GENOMIC DNA]</scope>
    <source>
        <strain evidence="3 4">FF011L</strain>
    </source>
</reference>